<dbReference type="InterPro" id="IPR042451">
    <property type="entry name" value="ZPR1_A/B_dom"/>
</dbReference>
<dbReference type="InterPro" id="IPR004470">
    <property type="entry name" value="ZPR1-like_arc"/>
</dbReference>
<feature type="domain" description="Zinc finger ZPR1-type" evidence="5">
    <location>
        <begin position="7"/>
        <end position="161"/>
    </location>
</feature>
<comment type="similarity">
    <text evidence="1">Belongs to the ZPR1 family.</text>
</comment>
<dbReference type="PANTHER" id="PTHR10876">
    <property type="entry name" value="ZINC FINGER PROTEIN ZPR1"/>
    <property type="match status" value="1"/>
</dbReference>
<evidence type="ECO:0000313" key="7">
    <source>
        <dbReference type="Proteomes" id="UP000245934"/>
    </source>
</evidence>
<dbReference type="GeneID" id="97609243"/>
<keyword evidence="4" id="KW-0862">Zinc</keyword>
<evidence type="ECO:0000256" key="3">
    <source>
        <dbReference type="ARBA" id="ARBA00022771"/>
    </source>
</evidence>
<dbReference type="Pfam" id="PF22794">
    <property type="entry name" value="jr-ZPR1"/>
    <property type="match status" value="1"/>
</dbReference>
<keyword evidence="7" id="KW-1185">Reference proteome</keyword>
<proteinExistence type="inferred from homology"/>
<sequence>MEQEVRGTCPACGEETDWLYKTENIPYFSDILIISCSCPLCGYRFSDVQNISTNEPVRYSFHACSVEDLSVRVVRSSAAQVRVPELGVEINPGPACEGFVSNVEGVLCRIDKILDNVLIDGDDIQRRNALALKEKIADIQNGKGSITLIIEDPQGNSLIDSDKAEKENYTPEND</sequence>
<dbReference type="SMART" id="SM00709">
    <property type="entry name" value="Zpr1"/>
    <property type="match status" value="1"/>
</dbReference>
<dbReference type="AlphaFoldDB" id="A0A2V2NKL8"/>
<reference evidence="6 7" key="1">
    <citation type="submission" date="2018-05" db="EMBL/GenBank/DDBJ databases">
        <title>Draft genome of Methanospirillum stamsii Pt1.</title>
        <authorList>
            <person name="Dueholm M.S."/>
            <person name="Nielsen P.H."/>
            <person name="Bakmann L.F."/>
            <person name="Otzen D.E."/>
        </authorList>
    </citation>
    <scope>NUCLEOTIDE SEQUENCE [LARGE SCALE GENOMIC DNA]</scope>
    <source>
        <strain evidence="6 7">Pt1</strain>
    </source>
</reference>
<dbReference type="InterPro" id="IPR056180">
    <property type="entry name" value="ZPR1_jr_dom"/>
</dbReference>
<evidence type="ECO:0000256" key="2">
    <source>
        <dbReference type="ARBA" id="ARBA00022723"/>
    </source>
</evidence>
<dbReference type="GO" id="GO:0008270">
    <property type="term" value="F:zinc ion binding"/>
    <property type="evidence" value="ECO:0007669"/>
    <property type="project" value="UniProtKB-KW"/>
</dbReference>
<dbReference type="InterPro" id="IPR004457">
    <property type="entry name" value="Znf_ZPR1"/>
</dbReference>
<evidence type="ECO:0000256" key="4">
    <source>
        <dbReference type="ARBA" id="ARBA00022833"/>
    </source>
</evidence>
<dbReference type="OrthoDB" id="14924at2157"/>
<dbReference type="InterPro" id="IPR040141">
    <property type="entry name" value="ZPR1"/>
</dbReference>
<dbReference type="Gene3D" id="2.20.25.420">
    <property type="entry name" value="ZPR1, zinc finger domain"/>
    <property type="match status" value="1"/>
</dbReference>
<dbReference type="NCBIfam" id="TIGR00340">
    <property type="entry name" value="zpr1_rel"/>
    <property type="match status" value="1"/>
</dbReference>
<evidence type="ECO:0000313" key="6">
    <source>
        <dbReference type="EMBL" id="PWR76151.1"/>
    </source>
</evidence>
<dbReference type="Pfam" id="PF03367">
    <property type="entry name" value="Zn_ribbon_ZPR1"/>
    <property type="match status" value="1"/>
</dbReference>
<dbReference type="NCBIfam" id="TIGR00310">
    <property type="entry name" value="ZPR1_znf"/>
    <property type="match status" value="1"/>
</dbReference>
<dbReference type="InterPro" id="IPR042452">
    <property type="entry name" value="ZPR1_Znf1/2"/>
</dbReference>
<gene>
    <name evidence="6" type="ORF">DLD82_01265</name>
</gene>
<evidence type="ECO:0000256" key="1">
    <source>
        <dbReference type="ARBA" id="ARBA00008354"/>
    </source>
</evidence>
<dbReference type="RefSeq" id="WP_109939286.1">
    <property type="nucleotide sequence ID" value="NZ_CP176366.1"/>
</dbReference>
<dbReference type="PANTHER" id="PTHR10876:SF0">
    <property type="entry name" value="ZINC FINGER PROTEIN ZPR1"/>
    <property type="match status" value="1"/>
</dbReference>
<dbReference type="Proteomes" id="UP000245934">
    <property type="component" value="Unassembled WGS sequence"/>
</dbReference>
<name>A0A2V2NKL8_9EURY</name>
<dbReference type="Gene3D" id="2.60.120.1040">
    <property type="entry name" value="ZPR1, A/B domain"/>
    <property type="match status" value="1"/>
</dbReference>
<keyword evidence="2" id="KW-0479">Metal-binding</keyword>
<comment type="caution">
    <text evidence="6">The sequence shown here is derived from an EMBL/GenBank/DDBJ whole genome shotgun (WGS) entry which is preliminary data.</text>
</comment>
<accession>A0A2V2NKL8</accession>
<evidence type="ECO:0000259" key="5">
    <source>
        <dbReference type="SMART" id="SM00709"/>
    </source>
</evidence>
<keyword evidence="3" id="KW-0863">Zinc-finger</keyword>
<protein>
    <recommendedName>
        <fullName evidence="5">Zinc finger ZPR1-type domain-containing protein</fullName>
    </recommendedName>
</protein>
<organism evidence="6 7">
    <name type="scientific">Methanospirillum stamsii</name>
    <dbReference type="NCBI Taxonomy" id="1277351"/>
    <lineage>
        <taxon>Archaea</taxon>
        <taxon>Methanobacteriati</taxon>
        <taxon>Methanobacteriota</taxon>
        <taxon>Stenosarchaea group</taxon>
        <taxon>Methanomicrobia</taxon>
        <taxon>Methanomicrobiales</taxon>
        <taxon>Methanospirillaceae</taxon>
        <taxon>Methanospirillum</taxon>
    </lineage>
</organism>
<dbReference type="EMBL" id="QGMZ01000004">
    <property type="protein sequence ID" value="PWR76151.1"/>
    <property type="molecule type" value="Genomic_DNA"/>
</dbReference>